<feature type="region of interest" description="Disordered" evidence="1">
    <location>
        <begin position="190"/>
        <end position="213"/>
    </location>
</feature>
<feature type="compositionally biased region" description="Polar residues" evidence="1">
    <location>
        <begin position="86"/>
        <end position="111"/>
    </location>
</feature>
<accession>A0AAV3PP29</accession>
<protein>
    <recommendedName>
        <fullName evidence="4">DUF4005 domain-containing protein</fullName>
    </recommendedName>
</protein>
<feature type="compositionally biased region" description="Basic and acidic residues" evidence="1">
    <location>
        <begin position="126"/>
        <end position="138"/>
    </location>
</feature>
<keyword evidence="3" id="KW-1185">Reference proteome</keyword>
<evidence type="ECO:0008006" key="4">
    <source>
        <dbReference type="Google" id="ProtNLM"/>
    </source>
</evidence>
<reference evidence="2 3" key="1">
    <citation type="submission" date="2024-01" db="EMBL/GenBank/DDBJ databases">
        <title>The complete chloroplast genome sequence of Lithospermum erythrorhizon: insights into the phylogenetic relationship among Boraginaceae species and the maternal lineages of purple gromwells.</title>
        <authorList>
            <person name="Okada T."/>
            <person name="Watanabe K."/>
        </authorList>
    </citation>
    <scope>NUCLEOTIDE SEQUENCE [LARGE SCALE GENOMIC DNA]</scope>
</reference>
<organism evidence="2 3">
    <name type="scientific">Lithospermum erythrorhizon</name>
    <name type="common">Purple gromwell</name>
    <name type="synonym">Lithospermum officinale var. erythrorhizon</name>
    <dbReference type="NCBI Taxonomy" id="34254"/>
    <lineage>
        <taxon>Eukaryota</taxon>
        <taxon>Viridiplantae</taxon>
        <taxon>Streptophyta</taxon>
        <taxon>Embryophyta</taxon>
        <taxon>Tracheophyta</taxon>
        <taxon>Spermatophyta</taxon>
        <taxon>Magnoliopsida</taxon>
        <taxon>eudicotyledons</taxon>
        <taxon>Gunneridae</taxon>
        <taxon>Pentapetalae</taxon>
        <taxon>asterids</taxon>
        <taxon>lamiids</taxon>
        <taxon>Boraginales</taxon>
        <taxon>Boraginaceae</taxon>
        <taxon>Boraginoideae</taxon>
        <taxon>Lithospermeae</taxon>
        <taxon>Lithospermum</taxon>
    </lineage>
</organism>
<dbReference type="AlphaFoldDB" id="A0AAV3PP29"/>
<evidence type="ECO:0000313" key="3">
    <source>
        <dbReference type="Proteomes" id="UP001454036"/>
    </source>
</evidence>
<dbReference type="EMBL" id="BAABME010001991">
    <property type="protein sequence ID" value="GAA0152481.1"/>
    <property type="molecule type" value="Genomic_DNA"/>
</dbReference>
<evidence type="ECO:0000256" key="1">
    <source>
        <dbReference type="SAM" id="MobiDB-lite"/>
    </source>
</evidence>
<comment type="caution">
    <text evidence="2">The sequence shown here is derived from an EMBL/GenBank/DDBJ whole genome shotgun (WGS) entry which is preliminary data.</text>
</comment>
<evidence type="ECO:0000313" key="2">
    <source>
        <dbReference type="EMBL" id="GAA0152481.1"/>
    </source>
</evidence>
<gene>
    <name evidence="2" type="ORF">LIER_10953</name>
</gene>
<feature type="region of interest" description="Disordered" evidence="1">
    <location>
        <begin position="81"/>
        <end position="158"/>
    </location>
</feature>
<dbReference type="Proteomes" id="UP001454036">
    <property type="component" value="Unassembled WGS sequence"/>
</dbReference>
<name>A0AAV3PP29_LITER</name>
<proteinExistence type="predicted"/>
<sequence>MRKLKGKKRTWRNLSEPTYTFMDSENAQWGWNWLEKWMAVRPWENHAIEKEQINDTIHAKNVTTPSQARRDLDLMKKPTPQIVAKRQTQVQGRPSVSTPRTKTNNAATSCNLKAPGSRRSVSSADGDARSAKSVQSDRCRRHSATQSSARDDESVASSSALHRYMVPTESAKAKSRLSFDTTVLAVKDSVGTTKKRLSFSTSPSAPRRHSVLN</sequence>